<feature type="non-terminal residue" evidence="2">
    <location>
        <position position="1"/>
    </location>
</feature>
<feature type="compositionally biased region" description="Basic and acidic residues" evidence="1">
    <location>
        <begin position="1"/>
        <end position="15"/>
    </location>
</feature>
<dbReference type="AlphaFoldDB" id="A0A9N9EPP1"/>
<proteinExistence type="predicted"/>
<reference evidence="2" key="1">
    <citation type="submission" date="2021-06" db="EMBL/GenBank/DDBJ databases">
        <authorList>
            <person name="Kallberg Y."/>
            <person name="Tangrot J."/>
            <person name="Rosling A."/>
        </authorList>
    </citation>
    <scope>NUCLEOTIDE SEQUENCE</scope>
    <source>
        <strain evidence="2">IN212</strain>
    </source>
</reference>
<evidence type="ECO:0000313" key="3">
    <source>
        <dbReference type="Proteomes" id="UP000789396"/>
    </source>
</evidence>
<protein>
    <submittedName>
        <fullName evidence="2">13097_t:CDS:1</fullName>
    </submittedName>
</protein>
<feature type="region of interest" description="Disordered" evidence="1">
    <location>
        <begin position="1"/>
        <end position="22"/>
    </location>
</feature>
<gene>
    <name evidence="2" type="ORF">RFULGI_LOCUS9941</name>
</gene>
<evidence type="ECO:0000313" key="2">
    <source>
        <dbReference type="EMBL" id="CAG8689636.1"/>
    </source>
</evidence>
<sequence>QNGDTSKRRTPRNEETNESDNNKALLNQEYLFYKMQPMLDGPAKLCGCCIKKKYDAIDCILEKK</sequence>
<keyword evidence="3" id="KW-1185">Reference proteome</keyword>
<comment type="caution">
    <text evidence="2">The sequence shown here is derived from an EMBL/GenBank/DDBJ whole genome shotgun (WGS) entry which is preliminary data.</text>
</comment>
<dbReference type="OrthoDB" id="10388183at2759"/>
<dbReference type="EMBL" id="CAJVPZ010018687">
    <property type="protein sequence ID" value="CAG8689636.1"/>
    <property type="molecule type" value="Genomic_DNA"/>
</dbReference>
<evidence type="ECO:0000256" key="1">
    <source>
        <dbReference type="SAM" id="MobiDB-lite"/>
    </source>
</evidence>
<accession>A0A9N9EPP1</accession>
<organism evidence="2 3">
    <name type="scientific">Racocetra fulgida</name>
    <dbReference type="NCBI Taxonomy" id="60492"/>
    <lineage>
        <taxon>Eukaryota</taxon>
        <taxon>Fungi</taxon>
        <taxon>Fungi incertae sedis</taxon>
        <taxon>Mucoromycota</taxon>
        <taxon>Glomeromycotina</taxon>
        <taxon>Glomeromycetes</taxon>
        <taxon>Diversisporales</taxon>
        <taxon>Gigasporaceae</taxon>
        <taxon>Racocetra</taxon>
    </lineage>
</organism>
<dbReference type="Proteomes" id="UP000789396">
    <property type="component" value="Unassembled WGS sequence"/>
</dbReference>
<name>A0A9N9EPP1_9GLOM</name>